<proteinExistence type="predicted"/>
<dbReference type="STRING" id="1313304.CALK_1376"/>
<dbReference type="RefSeq" id="WP_022636837.1">
    <property type="nucleotide sequence ID" value="NZ_ASJR01000010.1"/>
</dbReference>
<name>U7D5B6_9BACT</name>
<reference evidence="1 2" key="1">
    <citation type="journal article" date="2013" name="Environ. Microbiol.">
        <title>Genome analysis of Chitinivibrio alkaliphilus gen. nov., sp. nov., a novel extremely haloalkaliphilic anaerobic chitinolytic bacterium from the candidate phylum Termite Group 3.</title>
        <authorList>
            <person name="Sorokin D.Y."/>
            <person name="Gumerov V.M."/>
            <person name="Rakitin A.L."/>
            <person name="Beletsky A.V."/>
            <person name="Damste J.S."/>
            <person name="Muyzer G."/>
            <person name="Mardanov A.V."/>
            <person name="Ravin N.V."/>
        </authorList>
    </citation>
    <scope>NUCLEOTIDE SEQUENCE [LARGE SCALE GENOMIC DNA]</scope>
    <source>
        <strain evidence="1 2">ACht1</strain>
    </source>
</reference>
<dbReference type="AlphaFoldDB" id="U7D5B6"/>
<dbReference type="EMBL" id="ASJR01000010">
    <property type="protein sequence ID" value="ERP31714.1"/>
    <property type="molecule type" value="Genomic_DNA"/>
</dbReference>
<evidence type="ECO:0000313" key="2">
    <source>
        <dbReference type="Proteomes" id="UP000017148"/>
    </source>
</evidence>
<dbReference type="Proteomes" id="UP000017148">
    <property type="component" value="Unassembled WGS sequence"/>
</dbReference>
<protein>
    <submittedName>
        <fullName evidence="1">Uncharacterized protein</fullName>
    </submittedName>
</protein>
<gene>
    <name evidence="1" type="ORF">CALK_1376</name>
</gene>
<keyword evidence="2" id="KW-1185">Reference proteome</keyword>
<dbReference type="PATRIC" id="fig|1313304.3.peg.1310"/>
<accession>U7D5B6</accession>
<comment type="caution">
    <text evidence="1">The sequence shown here is derived from an EMBL/GenBank/DDBJ whole genome shotgun (WGS) entry which is preliminary data.</text>
</comment>
<evidence type="ECO:0000313" key="1">
    <source>
        <dbReference type="EMBL" id="ERP31714.1"/>
    </source>
</evidence>
<sequence length="106" mass="11772">MNLDEREQALIAEALSLYTQFAAQQMPPQAVEELSAMVQEITEKLPHLGQTTTGEKNIPPGITEEWFDAVCVDCESYSPAKGCSEPVTKKFPGKCDPILHYEMAKK</sequence>
<organism evidence="1 2">
    <name type="scientific">Chitinivibrio alkaliphilus ACht1</name>
    <dbReference type="NCBI Taxonomy" id="1313304"/>
    <lineage>
        <taxon>Bacteria</taxon>
        <taxon>Pseudomonadati</taxon>
        <taxon>Fibrobacterota</taxon>
        <taxon>Chitinivibrionia</taxon>
        <taxon>Chitinivibrionales</taxon>
        <taxon>Chitinivibrionaceae</taxon>
        <taxon>Chitinivibrio</taxon>
    </lineage>
</organism>